<comment type="cofactor">
    <cofactor evidence="18">
        <name>Mg(2+)</name>
        <dbReference type="ChEBI" id="CHEBI:18420"/>
    </cofactor>
    <text evidence="18">Mn(2+), Zn(2+), Cd(2+) and Co(2+) support activity to lesser extents.</text>
</comment>
<organism evidence="20 21">
    <name type="scientific">Ornithinibacillus caprae</name>
    <dbReference type="NCBI Taxonomy" id="2678566"/>
    <lineage>
        <taxon>Bacteria</taxon>
        <taxon>Bacillati</taxon>
        <taxon>Bacillota</taxon>
        <taxon>Bacilli</taxon>
        <taxon>Bacillales</taxon>
        <taxon>Bacillaceae</taxon>
        <taxon>Ornithinibacillus</taxon>
    </lineage>
</organism>
<keyword evidence="4" id="KW-0444">Lipid biosynthesis</keyword>
<keyword evidence="21" id="KW-1185">Reference proteome</keyword>
<dbReference type="GO" id="GO:0008654">
    <property type="term" value="P:phospholipid biosynthetic process"/>
    <property type="evidence" value="ECO:0007669"/>
    <property type="project" value="UniProtKB-KW"/>
</dbReference>
<keyword evidence="3" id="KW-1003">Cell membrane</keyword>
<keyword evidence="12 19" id="KW-0472">Membrane</keyword>
<dbReference type="EMBL" id="WOCA01000001">
    <property type="protein sequence ID" value="MUK87094.1"/>
    <property type="molecule type" value="Genomic_DNA"/>
</dbReference>
<evidence type="ECO:0000256" key="3">
    <source>
        <dbReference type="ARBA" id="ARBA00022475"/>
    </source>
</evidence>
<comment type="caution">
    <text evidence="20">The sequence shown here is derived from an EMBL/GenBank/DDBJ whole genome shotgun (WGS) entry which is preliminary data.</text>
</comment>
<evidence type="ECO:0000256" key="17">
    <source>
        <dbReference type="PIRSR" id="PIRSR600829-3"/>
    </source>
</evidence>
<dbReference type="CDD" id="cd14265">
    <property type="entry name" value="UDPK_IM_like"/>
    <property type="match status" value="1"/>
</dbReference>
<evidence type="ECO:0000256" key="8">
    <source>
        <dbReference type="ARBA" id="ARBA00022777"/>
    </source>
</evidence>
<feature type="transmembrane region" description="Helical" evidence="19">
    <location>
        <begin position="51"/>
        <end position="70"/>
    </location>
</feature>
<keyword evidence="14" id="KW-1208">Phospholipid metabolism</keyword>
<protein>
    <submittedName>
        <fullName evidence="20">Diacylglycerol kinase</fullName>
    </submittedName>
</protein>
<dbReference type="Proteomes" id="UP000469125">
    <property type="component" value="Unassembled WGS sequence"/>
</dbReference>
<evidence type="ECO:0000313" key="21">
    <source>
        <dbReference type="Proteomes" id="UP000469125"/>
    </source>
</evidence>
<keyword evidence="18" id="KW-0460">Magnesium</keyword>
<dbReference type="InterPro" id="IPR000829">
    <property type="entry name" value="DAGK"/>
</dbReference>
<dbReference type="GO" id="GO:0046872">
    <property type="term" value="F:metal ion binding"/>
    <property type="evidence" value="ECO:0007669"/>
    <property type="project" value="UniProtKB-KW"/>
</dbReference>
<evidence type="ECO:0000256" key="15">
    <source>
        <dbReference type="PIRSR" id="PIRSR600829-1"/>
    </source>
</evidence>
<evidence type="ECO:0000256" key="12">
    <source>
        <dbReference type="ARBA" id="ARBA00023136"/>
    </source>
</evidence>
<feature type="binding site" evidence="16">
    <location>
        <position position="64"/>
    </location>
    <ligand>
        <name>substrate</name>
    </ligand>
</feature>
<feature type="binding site" evidence="17">
    <location>
        <begin position="80"/>
        <end position="82"/>
    </location>
    <ligand>
        <name>ATP</name>
        <dbReference type="ChEBI" id="CHEBI:30616"/>
    </ligand>
</feature>
<feature type="binding site" evidence="17">
    <location>
        <position position="11"/>
    </location>
    <ligand>
        <name>ATP</name>
        <dbReference type="ChEBI" id="CHEBI:30616"/>
    </ligand>
</feature>
<dbReference type="RefSeq" id="WP_155666470.1">
    <property type="nucleotide sequence ID" value="NZ_WOCA01000001.1"/>
</dbReference>
<sequence length="119" mass="13096">MKGKHRIGFSYACNGIKEVFKSEINFRLHIISTIIVISAGLLFQLSPIEWAFIFFCIGIVLVAELLNSAIEKAMDYIKPEIHPTAKVIKDISAGAVLIAAITAAIIGTIIFLPKISNYF</sequence>
<evidence type="ECO:0000256" key="6">
    <source>
        <dbReference type="ARBA" id="ARBA00022692"/>
    </source>
</evidence>
<feature type="transmembrane region" description="Helical" evidence="19">
    <location>
        <begin position="26"/>
        <end position="45"/>
    </location>
</feature>
<keyword evidence="8 20" id="KW-0418">Kinase</keyword>
<dbReference type="GO" id="GO:0016301">
    <property type="term" value="F:kinase activity"/>
    <property type="evidence" value="ECO:0007669"/>
    <property type="project" value="UniProtKB-KW"/>
</dbReference>
<keyword evidence="9 17" id="KW-0067">ATP-binding</keyword>
<gene>
    <name evidence="20" type="ORF">GMD78_01580</name>
</gene>
<feature type="binding site" evidence="17">
    <location>
        <begin position="89"/>
        <end position="90"/>
    </location>
    <ligand>
        <name>ATP</name>
        <dbReference type="ChEBI" id="CHEBI:30616"/>
    </ligand>
</feature>
<evidence type="ECO:0000256" key="4">
    <source>
        <dbReference type="ARBA" id="ARBA00022516"/>
    </source>
</evidence>
<feature type="active site" description="Proton acceptor" evidence="15">
    <location>
        <position position="64"/>
    </location>
</feature>
<evidence type="ECO:0000256" key="16">
    <source>
        <dbReference type="PIRSR" id="PIRSR600829-2"/>
    </source>
</evidence>
<evidence type="ECO:0000256" key="5">
    <source>
        <dbReference type="ARBA" id="ARBA00022679"/>
    </source>
</evidence>
<evidence type="ECO:0000256" key="14">
    <source>
        <dbReference type="ARBA" id="ARBA00023264"/>
    </source>
</evidence>
<reference evidence="20 21" key="1">
    <citation type="submission" date="2019-11" db="EMBL/GenBank/DDBJ databases">
        <authorList>
            <person name="Li X."/>
        </authorList>
    </citation>
    <scope>NUCLEOTIDE SEQUENCE [LARGE SCALE GENOMIC DNA]</scope>
    <source>
        <strain evidence="20 21">L9</strain>
    </source>
</reference>
<feature type="transmembrane region" description="Helical" evidence="19">
    <location>
        <begin position="91"/>
        <end position="112"/>
    </location>
</feature>
<feature type="binding site" evidence="17">
    <location>
        <position position="71"/>
    </location>
    <ligand>
        <name>ATP</name>
        <dbReference type="ChEBI" id="CHEBI:30616"/>
    </ligand>
</feature>
<evidence type="ECO:0000256" key="18">
    <source>
        <dbReference type="PIRSR" id="PIRSR600829-4"/>
    </source>
</evidence>
<feature type="binding site" evidence="18">
    <location>
        <position position="23"/>
    </location>
    <ligand>
        <name>a divalent metal cation</name>
        <dbReference type="ChEBI" id="CHEBI:60240"/>
    </ligand>
</feature>
<evidence type="ECO:0000256" key="2">
    <source>
        <dbReference type="ARBA" id="ARBA00005967"/>
    </source>
</evidence>
<evidence type="ECO:0000256" key="11">
    <source>
        <dbReference type="ARBA" id="ARBA00023098"/>
    </source>
</evidence>
<evidence type="ECO:0000256" key="10">
    <source>
        <dbReference type="ARBA" id="ARBA00022989"/>
    </source>
</evidence>
<dbReference type="PANTHER" id="PTHR34299:SF1">
    <property type="entry name" value="DIACYLGLYCEROL KINASE"/>
    <property type="match status" value="1"/>
</dbReference>
<keyword evidence="5" id="KW-0808">Transferase</keyword>
<evidence type="ECO:0000256" key="9">
    <source>
        <dbReference type="ARBA" id="ARBA00022840"/>
    </source>
</evidence>
<dbReference type="Gene3D" id="1.10.287.3610">
    <property type="match status" value="1"/>
</dbReference>
<feature type="binding site" evidence="17">
    <location>
        <position position="23"/>
    </location>
    <ligand>
        <name>ATP</name>
        <dbReference type="ChEBI" id="CHEBI:30616"/>
    </ligand>
</feature>
<keyword evidence="6 19" id="KW-0812">Transmembrane</keyword>
<evidence type="ECO:0000256" key="13">
    <source>
        <dbReference type="ARBA" id="ARBA00023209"/>
    </source>
</evidence>
<comment type="subcellular location">
    <subcellularLocation>
        <location evidence="1">Cell membrane</location>
        <topology evidence="1">Multi-pass membrane protein</topology>
    </subcellularLocation>
</comment>
<comment type="similarity">
    <text evidence="2">Belongs to the bacterial diacylglycerol kinase family.</text>
</comment>
<keyword evidence="11" id="KW-0443">Lipid metabolism</keyword>
<dbReference type="Pfam" id="PF01219">
    <property type="entry name" value="DAGK_prokar"/>
    <property type="match status" value="1"/>
</dbReference>
<evidence type="ECO:0000313" key="20">
    <source>
        <dbReference type="EMBL" id="MUK87094.1"/>
    </source>
</evidence>
<dbReference type="InterPro" id="IPR033717">
    <property type="entry name" value="UDPK"/>
</dbReference>
<dbReference type="GO" id="GO:0005886">
    <property type="term" value="C:plasma membrane"/>
    <property type="evidence" value="ECO:0007669"/>
    <property type="project" value="UniProtKB-SubCell"/>
</dbReference>
<evidence type="ECO:0000256" key="7">
    <source>
        <dbReference type="ARBA" id="ARBA00022741"/>
    </source>
</evidence>
<evidence type="ECO:0000256" key="1">
    <source>
        <dbReference type="ARBA" id="ARBA00004651"/>
    </source>
</evidence>
<keyword evidence="7 17" id="KW-0547">Nucleotide-binding</keyword>
<proteinExistence type="inferred from homology"/>
<feature type="binding site" evidence="18">
    <location>
        <position position="71"/>
    </location>
    <ligand>
        <name>a divalent metal cation</name>
        <dbReference type="ChEBI" id="CHEBI:60240"/>
    </ligand>
</feature>
<keyword evidence="10 19" id="KW-1133">Transmembrane helix</keyword>
<evidence type="ECO:0000256" key="19">
    <source>
        <dbReference type="SAM" id="Phobius"/>
    </source>
</evidence>
<name>A0A6N8FFS0_9BACI</name>
<keyword evidence="13" id="KW-0594">Phospholipid biosynthesis</keyword>
<accession>A0A6N8FFS0</accession>
<dbReference type="InterPro" id="IPR036945">
    <property type="entry name" value="DAGK_sf"/>
</dbReference>
<dbReference type="AlphaFoldDB" id="A0A6N8FFS0"/>
<dbReference type="PANTHER" id="PTHR34299">
    <property type="entry name" value="DIACYLGLYCEROL KINASE"/>
    <property type="match status" value="1"/>
</dbReference>
<dbReference type="GO" id="GO:0005524">
    <property type="term" value="F:ATP binding"/>
    <property type="evidence" value="ECO:0007669"/>
    <property type="project" value="UniProtKB-KW"/>
</dbReference>
<keyword evidence="18" id="KW-0479">Metal-binding</keyword>